<keyword evidence="12" id="KW-1185">Reference proteome</keyword>
<feature type="transmembrane region" description="Helical" evidence="9">
    <location>
        <begin position="399"/>
        <end position="419"/>
    </location>
</feature>
<dbReference type="PROSITE" id="PS50850">
    <property type="entry name" value="MFS"/>
    <property type="match status" value="1"/>
</dbReference>
<dbReference type="RefSeq" id="WP_317772149.1">
    <property type="nucleotide sequence ID" value="NZ_JAWMAJ010000057.1"/>
</dbReference>
<evidence type="ECO:0000256" key="5">
    <source>
        <dbReference type="ARBA" id="ARBA00022989"/>
    </source>
</evidence>
<proteinExistence type="predicted"/>
<feature type="transmembrane region" description="Helical" evidence="9">
    <location>
        <begin position="223"/>
        <end position="240"/>
    </location>
</feature>
<dbReference type="CDD" id="cd17321">
    <property type="entry name" value="MFS_MMR_MDR_like"/>
    <property type="match status" value="1"/>
</dbReference>
<keyword evidence="5 9" id="KW-1133">Transmembrane helix</keyword>
<keyword evidence="3" id="KW-1003">Cell membrane</keyword>
<keyword evidence="2" id="KW-0813">Transport</keyword>
<feature type="transmembrane region" description="Helical" evidence="9">
    <location>
        <begin position="42"/>
        <end position="60"/>
    </location>
</feature>
<feature type="transmembrane region" description="Helical" evidence="9">
    <location>
        <begin position="261"/>
        <end position="284"/>
    </location>
</feature>
<keyword evidence="6 9" id="KW-0472">Membrane</keyword>
<dbReference type="Gene3D" id="1.20.1250.20">
    <property type="entry name" value="MFS general substrate transporter like domains"/>
    <property type="match status" value="1"/>
</dbReference>
<feature type="domain" description="Major facilitator superfamily (MFS) profile" evidence="10">
    <location>
        <begin position="6"/>
        <end position="491"/>
    </location>
</feature>
<dbReference type="PRINTS" id="PR01036">
    <property type="entry name" value="TCRTETB"/>
</dbReference>
<evidence type="ECO:0000256" key="4">
    <source>
        <dbReference type="ARBA" id="ARBA00022692"/>
    </source>
</evidence>
<keyword evidence="7" id="KW-0046">Antibiotic resistance</keyword>
<reference evidence="11 12" key="1">
    <citation type="submission" date="2023-10" db="EMBL/GenBank/DDBJ databases">
        <title>Characterization of rhizosphere-enriched actinobacteria from wheat plants lab-grown on chernevaya soil.</title>
        <authorList>
            <person name="Tikhonova E.N."/>
            <person name="Konopkin A."/>
            <person name="Kravchenko I.K."/>
        </authorList>
    </citation>
    <scope>NUCLEOTIDE SEQUENCE [LARGE SCALE GENOMIC DNA]</scope>
    <source>
        <strain evidence="11 12">RR29</strain>
    </source>
</reference>
<feature type="region of interest" description="Disordered" evidence="8">
    <location>
        <begin position="494"/>
        <end position="514"/>
    </location>
</feature>
<name>A0ABU4FBM3_9ACTN</name>
<gene>
    <name evidence="11" type="ORF">R5A26_18790</name>
</gene>
<accession>A0ABU4FBM3</accession>
<dbReference type="InterPro" id="IPR011701">
    <property type="entry name" value="MFS"/>
</dbReference>
<evidence type="ECO:0000256" key="6">
    <source>
        <dbReference type="ARBA" id="ARBA00023136"/>
    </source>
</evidence>
<dbReference type="Proteomes" id="UP001187346">
    <property type="component" value="Unassembled WGS sequence"/>
</dbReference>
<comment type="caution">
    <text evidence="11">The sequence shown here is derived from an EMBL/GenBank/DDBJ whole genome shotgun (WGS) entry which is preliminary data.</text>
</comment>
<evidence type="ECO:0000313" key="12">
    <source>
        <dbReference type="Proteomes" id="UP001187346"/>
    </source>
</evidence>
<feature type="transmembrane region" description="Helical" evidence="9">
    <location>
        <begin position="192"/>
        <end position="211"/>
    </location>
</feature>
<dbReference type="NCBIfam" id="TIGR00711">
    <property type="entry name" value="efflux_EmrB"/>
    <property type="match status" value="1"/>
</dbReference>
<protein>
    <submittedName>
        <fullName evidence="11">MFS transporter</fullName>
    </submittedName>
</protein>
<evidence type="ECO:0000256" key="2">
    <source>
        <dbReference type="ARBA" id="ARBA00022448"/>
    </source>
</evidence>
<evidence type="ECO:0000256" key="7">
    <source>
        <dbReference type="ARBA" id="ARBA00023251"/>
    </source>
</evidence>
<evidence type="ECO:0000256" key="3">
    <source>
        <dbReference type="ARBA" id="ARBA00022475"/>
    </source>
</evidence>
<dbReference type="Pfam" id="PF07690">
    <property type="entry name" value="MFS_1"/>
    <property type="match status" value="1"/>
</dbReference>
<feature type="transmembrane region" description="Helical" evidence="9">
    <location>
        <begin position="467"/>
        <end position="487"/>
    </location>
</feature>
<feature type="transmembrane region" description="Helical" evidence="9">
    <location>
        <begin position="97"/>
        <end position="118"/>
    </location>
</feature>
<comment type="subcellular location">
    <subcellularLocation>
        <location evidence="1">Cell membrane</location>
        <topology evidence="1">Multi-pass membrane protein</topology>
    </subcellularLocation>
</comment>
<dbReference type="InterPro" id="IPR004638">
    <property type="entry name" value="EmrB-like"/>
</dbReference>
<evidence type="ECO:0000313" key="11">
    <source>
        <dbReference type="EMBL" id="MDV7217997.1"/>
    </source>
</evidence>
<dbReference type="PANTHER" id="PTHR42718:SF49">
    <property type="entry name" value="EXPORT PROTEIN"/>
    <property type="match status" value="1"/>
</dbReference>
<feature type="transmembrane region" description="Helical" evidence="9">
    <location>
        <begin position="160"/>
        <end position="180"/>
    </location>
</feature>
<keyword evidence="4 9" id="KW-0812">Transmembrane</keyword>
<dbReference type="InterPro" id="IPR020846">
    <property type="entry name" value="MFS_dom"/>
</dbReference>
<feature type="transmembrane region" description="Helical" evidence="9">
    <location>
        <begin position="72"/>
        <end position="91"/>
    </location>
</feature>
<dbReference type="EMBL" id="JAWMAJ010000057">
    <property type="protein sequence ID" value="MDV7217997.1"/>
    <property type="molecule type" value="Genomic_DNA"/>
</dbReference>
<evidence type="ECO:0000256" key="8">
    <source>
        <dbReference type="SAM" id="MobiDB-lite"/>
    </source>
</evidence>
<feature type="transmembrane region" description="Helical" evidence="9">
    <location>
        <begin position="356"/>
        <end position="378"/>
    </location>
</feature>
<organism evidence="11 12">
    <name type="scientific">Streptomyces prunicolor</name>
    <dbReference type="NCBI Taxonomy" id="67348"/>
    <lineage>
        <taxon>Bacteria</taxon>
        <taxon>Bacillati</taxon>
        <taxon>Actinomycetota</taxon>
        <taxon>Actinomycetes</taxon>
        <taxon>Kitasatosporales</taxon>
        <taxon>Streptomycetaceae</taxon>
        <taxon>Streptomyces</taxon>
    </lineage>
</organism>
<feature type="transmembrane region" description="Helical" evidence="9">
    <location>
        <begin position="290"/>
        <end position="313"/>
    </location>
</feature>
<dbReference type="PANTHER" id="PTHR42718">
    <property type="entry name" value="MAJOR FACILITATOR SUPERFAMILY MULTIDRUG TRANSPORTER MFSC"/>
    <property type="match status" value="1"/>
</dbReference>
<evidence type="ECO:0000256" key="1">
    <source>
        <dbReference type="ARBA" id="ARBA00004651"/>
    </source>
</evidence>
<sequence>MRKWLPLSAVCLGTFMLLVDVTIVNVALPDMAADLHTSLGALQWVVDGYALALAALLLGIGSLADRIGHRRCYIGGLALFAVASLASGLAPTTSALITARIVQGVGAAAMFATTFALLNSSYTGRDRATAYGMWGAVSGASSAAGPLLGGPLTQGLSWRWIFFVNLPVSAVAIATCLFVLRDAHTRDTRRLDMGGVALFTVAIGSLTFAMIRTNEHGWSDPACWSMLLTGAVFLLAFVIAESRIAEPVLDLALLRNSTFSGVLIAAVLLNFAAYVSFAYTSIWMQSVLRLSPVTAGLVSLPMSVAAFVVSASLGRAMHRWRPGRVISGGILLIGVGDLLAAALVDAWPSWPALLPGFLVVGLGVGFAAPPLSATGMAAAPPQRGGMAAGAINTARQVGFAFGIALLGSVFTAGTQHALVRKHLTSATALAHDVAAGQSAQVLHSATPGSRDIIDQAIRAAAAHGIDMLLFVAGLIGVAAALISFLMIRQRPSVEDTPELPAPTTSSEERHSANN</sequence>
<dbReference type="SUPFAM" id="SSF103473">
    <property type="entry name" value="MFS general substrate transporter"/>
    <property type="match status" value="1"/>
</dbReference>
<dbReference type="InterPro" id="IPR036259">
    <property type="entry name" value="MFS_trans_sf"/>
</dbReference>
<evidence type="ECO:0000256" key="9">
    <source>
        <dbReference type="SAM" id="Phobius"/>
    </source>
</evidence>
<feature type="transmembrane region" description="Helical" evidence="9">
    <location>
        <begin position="325"/>
        <end position="344"/>
    </location>
</feature>
<dbReference type="Gene3D" id="1.20.1720.10">
    <property type="entry name" value="Multidrug resistance protein D"/>
    <property type="match status" value="1"/>
</dbReference>
<feature type="transmembrane region" description="Helical" evidence="9">
    <location>
        <begin position="130"/>
        <end position="148"/>
    </location>
</feature>
<evidence type="ECO:0000259" key="10">
    <source>
        <dbReference type="PROSITE" id="PS50850"/>
    </source>
</evidence>